<dbReference type="RefSeq" id="WP_006978678.1">
    <property type="nucleotide sequence ID" value="NZ_ABVL01000003.1"/>
</dbReference>
<dbReference type="Proteomes" id="UP000005824">
    <property type="component" value="Unassembled WGS sequence"/>
</dbReference>
<protein>
    <submittedName>
        <fullName evidence="1">Uncharacterized protein</fullName>
    </submittedName>
</protein>
<keyword evidence="2" id="KW-1185">Reference proteome</keyword>
<evidence type="ECO:0000313" key="1">
    <source>
        <dbReference type="EMBL" id="EDY21059.1"/>
    </source>
</evidence>
<comment type="caution">
    <text evidence="1">The sequence shown here is derived from an EMBL/GenBank/DDBJ whole genome shotgun (WGS) entry which is preliminary data.</text>
</comment>
<dbReference type="AlphaFoldDB" id="B4CXR1"/>
<organism evidence="1 2">
    <name type="scientific">Chthoniobacter flavus Ellin428</name>
    <dbReference type="NCBI Taxonomy" id="497964"/>
    <lineage>
        <taxon>Bacteria</taxon>
        <taxon>Pseudomonadati</taxon>
        <taxon>Verrucomicrobiota</taxon>
        <taxon>Spartobacteria</taxon>
        <taxon>Chthoniobacterales</taxon>
        <taxon>Chthoniobacteraceae</taxon>
        <taxon>Chthoniobacter</taxon>
    </lineage>
</organism>
<reference evidence="1 2" key="1">
    <citation type="journal article" date="2011" name="J. Bacteriol.">
        <title>Genome sequence of Chthoniobacter flavus Ellin428, an aerobic heterotrophic soil bacterium.</title>
        <authorList>
            <person name="Kant R."/>
            <person name="van Passel M.W."/>
            <person name="Palva A."/>
            <person name="Lucas S."/>
            <person name="Lapidus A."/>
            <person name="Glavina Del Rio T."/>
            <person name="Dalin E."/>
            <person name="Tice H."/>
            <person name="Bruce D."/>
            <person name="Goodwin L."/>
            <person name="Pitluck S."/>
            <person name="Larimer F.W."/>
            <person name="Land M.L."/>
            <person name="Hauser L."/>
            <person name="Sangwan P."/>
            <person name="de Vos W.M."/>
            <person name="Janssen P.H."/>
            <person name="Smidt H."/>
        </authorList>
    </citation>
    <scope>NUCLEOTIDE SEQUENCE [LARGE SCALE GENOMIC DNA]</scope>
    <source>
        <strain evidence="1 2">Ellin428</strain>
    </source>
</reference>
<dbReference type="InParanoid" id="B4CXR1"/>
<name>B4CXR1_9BACT</name>
<proteinExistence type="predicted"/>
<dbReference type="eggNOG" id="ENOG5030Q76">
    <property type="taxonomic scope" value="Bacteria"/>
</dbReference>
<accession>B4CXR1</accession>
<evidence type="ECO:0000313" key="2">
    <source>
        <dbReference type="Proteomes" id="UP000005824"/>
    </source>
</evidence>
<gene>
    <name evidence="1" type="ORF">CfE428DRAFT_1352</name>
</gene>
<dbReference type="STRING" id="497964.CfE428DRAFT_1352"/>
<sequence length="297" mass="31970">MPNTLTNVNDIKVAQTALQPWMAALLPLRAFSTNFSPEPADKLDTVRVPVVGAPSQSSDFVDSYTGNPDSTVTVIPVQLNRHKFKTIHVTAREASETALNVLETLVSSAVKQLATDVLQDIFSTITAANFGNPAIPAVAAANFDYKKVLAIRGACSNAKMPVTDRGLVLDGAYYTNLLGDDVVAKSFIQPVAQPGVVEAQIRRLAGFDMYETVILPDNGEKLVGFASHPSGMAVAMRYLPPVADYDESGAVTDPETGLTFGYLRFTEIQSNRIFVTVECLYGFMPAVANGIQRIVQP</sequence>
<dbReference type="EMBL" id="ABVL01000003">
    <property type="protein sequence ID" value="EDY21059.1"/>
    <property type="molecule type" value="Genomic_DNA"/>
</dbReference>